<dbReference type="InterPro" id="IPR052945">
    <property type="entry name" value="Mitotic_Regulator"/>
</dbReference>
<dbReference type="SUPFAM" id="SSF81901">
    <property type="entry name" value="HCP-like"/>
    <property type="match status" value="1"/>
</dbReference>
<dbReference type="Proteomes" id="UP000271031">
    <property type="component" value="Unassembled WGS sequence"/>
</dbReference>
<evidence type="ECO:0000313" key="2">
    <source>
        <dbReference type="Proteomes" id="UP000271031"/>
    </source>
</evidence>
<dbReference type="InterPro" id="IPR011990">
    <property type="entry name" value="TPR-like_helical_dom_sf"/>
</dbReference>
<dbReference type="OrthoDB" id="7056571at2"/>
<sequence>MYREGWGVKRDYAKAIELFEQSGDDHALSNLGYMYQTGQGVKQDSEKAYFYYIQAAEKGDNNAQYNIAMVFLSGQGMERNLDLAEHYLKAATAQGNEEAAVILTELRKYTCQPSYLSMLRVRAQITPAQRVLLQAFRDL</sequence>
<dbReference type="RefSeq" id="WP_122916203.1">
    <property type="nucleotide sequence ID" value="NZ_RHHQ01000003.1"/>
</dbReference>
<accession>A0A3M8DWK8</accession>
<dbReference type="SMART" id="SM00671">
    <property type="entry name" value="SEL1"/>
    <property type="match status" value="3"/>
</dbReference>
<name>A0A3M8DWK8_9BACL</name>
<gene>
    <name evidence="1" type="ORF">EDM56_02040</name>
</gene>
<dbReference type="PANTHER" id="PTHR43628:SF1">
    <property type="entry name" value="CHITIN SYNTHASE REGULATORY FACTOR 2-RELATED"/>
    <property type="match status" value="1"/>
</dbReference>
<keyword evidence="2" id="KW-1185">Reference proteome</keyword>
<proteinExistence type="predicted"/>
<evidence type="ECO:0000313" key="1">
    <source>
        <dbReference type="EMBL" id="RNB92498.1"/>
    </source>
</evidence>
<protein>
    <submittedName>
        <fullName evidence="1">Sel1 repeat family protein</fullName>
    </submittedName>
</protein>
<organism evidence="1 2">
    <name type="scientific">Brevibacillus fluminis</name>
    <dbReference type="NCBI Taxonomy" id="511487"/>
    <lineage>
        <taxon>Bacteria</taxon>
        <taxon>Bacillati</taxon>
        <taxon>Bacillota</taxon>
        <taxon>Bacilli</taxon>
        <taxon>Bacillales</taxon>
        <taxon>Paenibacillaceae</taxon>
        <taxon>Brevibacillus</taxon>
    </lineage>
</organism>
<dbReference type="EMBL" id="RHHQ01000003">
    <property type="protein sequence ID" value="RNB92498.1"/>
    <property type="molecule type" value="Genomic_DNA"/>
</dbReference>
<dbReference type="AlphaFoldDB" id="A0A3M8DWK8"/>
<reference evidence="1 2" key="1">
    <citation type="submission" date="2018-10" db="EMBL/GenBank/DDBJ databases">
        <title>Phylogenomics of Brevibacillus.</title>
        <authorList>
            <person name="Dunlap C."/>
        </authorList>
    </citation>
    <scope>NUCLEOTIDE SEQUENCE [LARGE SCALE GENOMIC DNA]</scope>
    <source>
        <strain evidence="1 2">JCM 15716</strain>
    </source>
</reference>
<dbReference type="InterPro" id="IPR006597">
    <property type="entry name" value="Sel1-like"/>
</dbReference>
<dbReference type="Gene3D" id="1.25.40.10">
    <property type="entry name" value="Tetratricopeptide repeat domain"/>
    <property type="match status" value="1"/>
</dbReference>
<dbReference type="Pfam" id="PF08238">
    <property type="entry name" value="Sel1"/>
    <property type="match status" value="3"/>
</dbReference>
<dbReference type="PANTHER" id="PTHR43628">
    <property type="entry name" value="ACTIVATOR OF C KINASE PROTEIN 1-RELATED"/>
    <property type="match status" value="1"/>
</dbReference>
<comment type="caution">
    <text evidence="1">The sequence shown here is derived from an EMBL/GenBank/DDBJ whole genome shotgun (WGS) entry which is preliminary data.</text>
</comment>